<gene>
    <name evidence="1" type="ORF">METZ01_LOCUS380542</name>
</gene>
<organism evidence="1">
    <name type="scientific">marine metagenome</name>
    <dbReference type="NCBI Taxonomy" id="408172"/>
    <lineage>
        <taxon>unclassified sequences</taxon>
        <taxon>metagenomes</taxon>
        <taxon>ecological metagenomes</taxon>
    </lineage>
</organism>
<feature type="non-terminal residue" evidence="1">
    <location>
        <position position="1"/>
    </location>
</feature>
<proteinExistence type="predicted"/>
<dbReference type="AlphaFoldDB" id="A0A382U1Z3"/>
<dbReference type="EMBL" id="UINC01140505">
    <property type="protein sequence ID" value="SVD27688.1"/>
    <property type="molecule type" value="Genomic_DNA"/>
</dbReference>
<protein>
    <submittedName>
        <fullName evidence="1">Uncharacterized protein</fullName>
    </submittedName>
</protein>
<accession>A0A382U1Z3</accession>
<reference evidence="1" key="1">
    <citation type="submission" date="2018-05" db="EMBL/GenBank/DDBJ databases">
        <authorList>
            <person name="Lanie J.A."/>
            <person name="Ng W.-L."/>
            <person name="Kazmierczak K.M."/>
            <person name="Andrzejewski T.M."/>
            <person name="Davidsen T.M."/>
            <person name="Wayne K.J."/>
            <person name="Tettelin H."/>
            <person name="Glass J.I."/>
            <person name="Rusch D."/>
            <person name="Podicherti R."/>
            <person name="Tsui H.-C.T."/>
            <person name="Winkler M.E."/>
        </authorList>
    </citation>
    <scope>NUCLEOTIDE SEQUENCE</scope>
</reference>
<sequence length="88" mass="10456">NLICKKCNIDGNFSWDRDWHENTGKWRLIDNSMERPHECSHVQEAIPQAVIQESPLVKCPQCDPLKESSWIKAERLQEHIKIEHFGFW</sequence>
<evidence type="ECO:0000313" key="1">
    <source>
        <dbReference type="EMBL" id="SVD27688.1"/>
    </source>
</evidence>
<name>A0A382U1Z3_9ZZZZ</name>